<evidence type="ECO:0000259" key="15">
    <source>
        <dbReference type="Pfam" id="PF01207"/>
    </source>
</evidence>
<feature type="binding site" evidence="14">
    <location>
        <position position="175"/>
    </location>
    <ligand>
        <name>FMN</name>
        <dbReference type="ChEBI" id="CHEBI:58210"/>
    </ligand>
</feature>
<keyword evidence="7" id="KW-0521">NADP</keyword>
<keyword evidence="8" id="KW-0694">RNA-binding</keyword>
<feature type="binding site" evidence="14">
    <location>
        <position position="145"/>
    </location>
    <ligand>
        <name>FMN</name>
        <dbReference type="ChEBI" id="CHEBI:58210"/>
    </ligand>
</feature>
<evidence type="ECO:0000256" key="12">
    <source>
        <dbReference type="PIRNR" id="PIRNR006621"/>
    </source>
</evidence>
<comment type="catalytic activity">
    <reaction evidence="10">
        <text>a 5,6-dihydrouridine in tRNA + NADP(+) = a uridine in tRNA + NADPH + H(+)</text>
        <dbReference type="Rhea" id="RHEA:23624"/>
        <dbReference type="Rhea" id="RHEA-COMP:13339"/>
        <dbReference type="Rhea" id="RHEA-COMP:13887"/>
        <dbReference type="ChEBI" id="CHEBI:15378"/>
        <dbReference type="ChEBI" id="CHEBI:57783"/>
        <dbReference type="ChEBI" id="CHEBI:58349"/>
        <dbReference type="ChEBI" id="CHEBI:65315"/>
        <dbReference type="ChEBI" id="CHEBI:74443"/>
    </reaction>
</comment>
<evidence type="ECO:0000256" key="13">
    <source>
        <dbReference type="PIRSR" id="PIRSR006621-1"/>
    </source>
</evidence>
<dbReference type="SUPFAM" id="SSF51395">
    <property type="entry name" value="FMN-linked oxidoreductases"/>
    <property type="match status" value="1"/>
</dbReference>
<evidence type="ECO:0000256" key="8">
    <source>
        <dbReference type="ARBA" id="ARBA00022884"/>
    </source>
</evidence>
<feature type="binding site" evidence="14">
    <location>
        <begin position="230"/>
        <end position="231"/>
    </location>
    <ligand>
        <name>FMN</name>
        <dbReference type="ChEBI" id="CHEBI:58210"/>
    </ligand>
</feature>
<feature type="binding site" evidence="14">
    <location>
        <position position="74"/>
    </location>
    <ligand>
        <name>FMN</name>
        <dbReference type="ChEBI" id="CHEBI:58210"/>
    </ligand>
</feature>
<dbReference type="EMBL" id="VLKH01000011">
    <property type="protein sequence ID" value="TWH78011.1"/>
    <property type="molecule type" value="Genomic_DNA"/>
</dbReference>
<gene>
    <name evidence="16" type="ORF">LY60_03202</name>
</gene>
<dbReference type="InterPro" id="IPR035587">
    <property type="entry name" value="DUS-like_FMN-bd"/>
</dbReference>
<dbReference type="EC" id="1.3.1.-" evidence="12"/>
<keyword evidence="6 12" id="KW-0819">tRNA processing</keyword>
<feature type="binding site" evidence="14">
    <location>
        <begin position="20"/>
        <end position="22"/>
    </location>
    <ligand>
        <name>FMN</name>
        <dbReference type="ChEBI" id="CHEBI:58210"/>
    </ligand>
</feature>
<dbReference type="PANTHER" id="PTHR45846:SF1">
    <property type="entry name" value="TRNA-DIHYDROURIDINE(47) SYNTHASE [NAD(P)(+)]-LIKE"/>
    <property type="match status" value="1"/>
</dbReference>
<dbReference type="GO" id="GO:0050660">
    <property type="term" value="F:flavin adenine dinucleotide binding"/>
    <property type="evidence" value="ECO:0007669"/>
    <property type="project" value="InterPro"/>
</dbReference>
<keyword evidence="3" id="KW-0820">tRNA-binding</keyword>
<feature type="active site" description="Proton donor" evidence="13">
    <location>
        <position position="106"/>
    </location>
</feature>
<organism evidence="16 17">
    <name type="scientific">Sedimentibacter saalensis</name>
    <dbReference type="NCBI Taxonomy" id="130788"/>
    <lineage>
        <taxon>Bacteria</taxon>
        <taxon>Bacillati</taxon>
        <taxon>Bacillota</taxon>
        <taxon>Tissierellia</taxon>
        <taxon>Sedimentibacter</taxon>
    </lineage>
</organism>
<dbReference type="RefSeq" id="WP_246145524.1">
    <property type="nucleotide sequence ID" value="NZ_VLKH01000011.1"/>
</dbReference>
<keyword evidence="9 12" id="KW-0560">Oxidoreductase</keyword>
<dbReference type="Gene3D" id="3.20.20.70">
    <property type="entry name" value="Aldolase class I"/>
    <property type="match status" value="1"/>
</dbReference>
<evidence type="ECO:0000256" key="1">
    <source>
        <dbReference type="ARBA" id="ARBA00001917"/>
    </source>
</evidence>
<sequence length="327" mass="36492">MKEMLKVGNIQLNTNVLLAPMAGVTDITYRTICKEMGAGLVYTEMVSAKGLYYKDIKTAQLMKINQKNRPVSLQIFGSDADIMAYVVENYINQRDDIDIVDINMGCPAPKIVKNGDGSALMKNPSLAGEIINKVKKSSTKPVTVKIRAGWDSKNINAVEFAKVLEYNGADMIAVHGRTREQFYTGKADYSIIKEVKESIDIPVVGNGDIYSPQDALKMISETDCDAVMIGRGILGNPWLIMNTAKALLGNFDFYEPSLTKRIEMIKRHASMLVSELDEKIAILEMRKFAAWYMKGMKNSSETRASINKITNAEDLYNVLNKYLETID</sequence>
<evidence type="ECO:0000256" key="3">
    <source>
        <dbReference type="ARBA" id="ARBA00022555"/>
    </source>
</evidence>
<evidence type="ECO:0000256" key="2">
    <source>
        <dbReference type="ARBA" id="ARBA00002790"/>
    </source>
</evidence>
<evidence type="ECO:0000256" key="9">
    <source>
        <dbReference type="ARBA" id="ARBA00023002"/>
    </source>
</evidence>
<dbReference type="InterPro" id="IPR024036">
    <property type="entry name" value="tRNA-dHydroUridine_Synthase_C"/>
</dbReference>
<feature type="domain" description="DUS-like FMN-binding" evidence="15">
    <location>
        <begin position="17"/>
        <end position="322"/>
    </location>
</feature>
<evidence type="ECO:0000256" key="14">
    <source>
        <dbReference type="PIRSR" id="PIRSR006621-2"/>
    </source>
</evidence>
<comment type="catalytic activity">
    <reaction evidence="11">
        <text>a 5,6-dihydrouridine in tRNA + NAD(+) = a uridine in tRNA + NADH + H(+)</text>
        <dbReference type="Rhea" id="RHEA:54452"/>
        <dbReference type="Rhea" id="RHEA-COMP:13339"/>
        <dbReference type="Rhea" id="RHEA-COMP:13887"/>
        <dbReference type="ChEBI" id="CHEBI:15378"/>
        <dbReference type="ChEBI" id="CHEBI:57540"/>
        <dbReference type="ChEBI" id="CHEBI:57945"/>
        <dbReference type="ChEBI" id="CHEBI:65315"/>
        <dbReference type="ChEBI" id="CHEBI:74443"/>
    </reaction>
</comment>
<dbReference type="InterPro" id="IPR004652">
    <property type="entry name" value="DusB-like"/>
</dbReference>
<protein>
    <recommendedName>
        <fullName evidence="12">tRNA-dihydrouridine synthase</fullName>
        <ecNumber evidence="12">1.3.1.-</ecNumber>
    </recommendedName>
</protein>
<keyword evidence="5 12" id="KW-0288">FMN</keyword>
<keyword evidence="4 12" id="KW-0285">Flavoprotein</keyword>
<dbReference type="InterPro" id="IPR001269">
    <property type="entry name" value="DUS_fam"/>
</dbReference>
<dbReference type="InterPro" id="IPR018517">
    <property type="entry name" value="tRNA_hU_synthase_CS"/>
</dbReference>
<evidence type="ECO:0000256" key="10">
    <source>
        <dbReference type="ARBA" id="ARBA00048205"/>
    </source>
</evidence>
<accession>A0A562J469</accession>
<dbReference type="Proteomes" id="UP000315343">
    <property type="component" value="Unassembled WGS sequence"/>
</dbReference>
<dbReference type="GO" id="GO:0017150">
    <property type="term" value="F:tRNA dihydrouridine synthase activity"/>
    <property type="evidence" value="ECO:0007669"/>
    <property type="project" value="InterPro"/>
</dbReference>
<dbReference type="Gene3D" id="1.10.1200.80">
    <property type="entry name" value="Putative flavin oxidoreducatase, domain 2"/>
    <property type="match status" value="1"/>
</dbReference>
<reference evidence="16 17" key="1">
    <citation type="submission" date="2019-07" db="EMBL/GenBank/DDBJ databases">
        <title>Genomic Encyclopedia of Type Strains, Phase I: the one thousand microbial genomes (KMG-I) project.</title>
        <authorList>
            <person name="Kyrpides N."/>
        </authorList>
    </citation>
    <scope>NUCLEOTIDE SEQUENCE [LARGE SCALE GENOMIC DNA]</scope>
    <source>
        <strain evidence="16 17">DSM 13558</strain>
    </source>
</reference>
<dbReference type="PIRSF" id="PIRSF006621">
    <property type="entry name" value="Dus"/>
    <property type="match status" value="1"/>
</dbReference>
<dbReference type="PANTHER" id="PTHR45846">
    <property type="entry name" value="TRNA-DIHYDROURIDINE(47) SYNTHASE [NAD(P)(+)]-LIKE"/>
    <property type="match status" value="1"/>
</dbReference>
<evidence type="ECO:0000256" key="4">
    <source>
        <dbReference type="ARBA" id="ARBA00022630"/>
    </source>
</evidence>
<proteinExistence type="inferred from homology"/>
<keyword evidence="17" id="KW-1185">Reference proteome</keyword>
<dbReference type="GO" id="GO:0000049">
    <property type="term" value="F:tRNA binding"/>
    <property type="evidence" value="ECO:0007669"/>
    <property type="project" value="UniProtKB-KW"/>
</dbReference>
<comment type="caution">
    <text evidence="16">The sequence shown here is derived from an EMBL/GenBank/DDBJ whole genome shotgun (WGS) entry which is preliminary data.</text>
</comment>
<dbReference type="NCBIfam" id="TIGR00737">
    <property type="entry name" value="nifR3_yhdG"/>
    <property type="match status" value="1"/>
</dbReference>
<keyword evidence="14" id="KW-0547">Nucleotide-binding</keyword>
<evidence type="ECO:0000256" key="11">
    <source>
        <dbReference type="ARBA" id="ARBA00048802"/>
    </source>
</evidence>
<evidence type="ECO:0000256" key="6">
    <source>
        <dbReference type="ARBA" id="ARBA00022694"/>
    </source>
</evidence>
<name>A0A562J469_9FIRM</name>
<dbReference type="CDD" id="cd02801">
    <property type="entry name" value="DUS_like_FMN"/>
    <property type="match status" value="1"/>
</dbReference>
<evidence type="ECO:0000313" key="16">
    <source>
        <dbReference type="EMBL" id="TWH78011.1"/>
    </source>
</evidence>
<dbReference type="AlphaFoldDB" id="A0A562J469"/>
<dbReference type="InterPro" id="IPR013785">
    <property type="entry name" value="Aldolase_TIM"/>
</dbReference>
<comment type="similarity">
    <text evidence="12">Belongs to the dus family.</text>
</comment>
<evidence type="ECO:0000256" key="5">
    <source>
        <dbReference type="ARBA" id="ARBA00022643"/>
    </source>
</evidence>
<evidence type="ECO:0000313" key="17">
    <source>
        <dbReference type="Proteomes" id="UP000315343"/>
    </source>
</evidence>
<comment type="function">
    <text evidence="2 12">Catalyzes the synthesis of 5,6-dihydrouridine (D), a modified base found in the D-loop of most tRNAs, via the reduction of the C5-C6 double bond in target uridines.</text>
</comment>
<comment type="cofactor">
    <cofactor evidence="1 12 14">
        <name>FMN</name>
        <dbReference type="ChEBI" id="CHEBI:58210"/>
    </cofactor>
</comment>
<dbReference type="Pfam" id="PF01207">
    <property type="entry name" value="Dus"/>
    <property type="match status" value="1"/>
</dbReference>
<dbReference type="PROSITE" id="PS01136">
    <property type="entry name" value="UPF0034"/>
    <property type="match status" value="1"/>
</dbReference>
<evidence type="ECO:0000256" key="7">
    <source>
        <dbReference type="ARBA" id="ARBA00022857"/>
    </source>
</evidence>